<feature type="transmembrane region" description="Helical" evidence="1">
    <location>
        <begin position="40"/>
        <end position="63"/>
    </location>
</feature>
<sequence length="86" mass="9724">MQSSRPSYTQRNLNYEYLMFLVGAIFIGFIVAWAQFPHGFTRAATFGSGAAVLLALWATVGFFRRRANLKQYLERRTSQVGPEVSS</sequence>
<dbReference type="Proteomes" id="UP001579974">
    <property type="component" value="Unassembled WGS sequence"/>
</dbReference>
<accession>A0ABV5AGB1</accession>
<evidence type="ECO:0000256" key="1">
    <source>
        <dbReference type="SAM" id="Phobius"/>
    </source>
</evidence>
<organism evidence="2 3">
    <name type="scientific">Alicyclobacillus fastidiosus</name>
    <dbReference type="NCBI Taxonomy" id="392011"/>
    <lineage>
        <taxon>Bacteria</taxon>
        <taxon>Bacillati</taxon>
        <taxon>Bacillota</taxon>
        <taxon>Bacilli</taxon>
        <taxon>Bacillales</taxon>
        <taxon>Alicyclobacillaceae</taxon>
        <taxon>Alicyclobacillus</taxon>
    </lineage>
</organism>
<protein>
    <recommendedName>
        <fullName evidence="4">UsfY protein</fullName>
    </recommendedName>
</protein>
<feature type="transmembrane region" description="Helical" evidence="1">
    <location>
        <begin position="12"/>
        <end position="34"/>
    </location>
</feature>
<keyword evidence="1" id="KW-0472">Membrane</keyword>
<reference evidence="2 3" key="1">
    <citation type="journal article" date="2024" name="Int. J. Mol. Sci.">
        <title>Exploration of Alicyclobacillus spp. Genome in Search of Antibiotic Resistance.</title>
        <authorList>
            <person name="Bucka-Kolendo J."/>
            <person name="Kiousi D.E."/>
            <person name="Dekowska A."/>
            <person name="Mikolajczuk-Szczyrba A."/>
            <person name="Karadedos D.M."/>
            <person name="Michael P."/>
            <person name="Galanis A."/>
            <person name="Sokolowska B."/>
        </authorList>
    </citation>
    <scope>NUCLEOTIDE SEQUENCE [LARGE SCALE GENOMIC DNA]</scope>
    <source>
        <strain evidence="2 3">KKP 3000</strain>
    </source>
</reference>
<keyword evidence="3" id="KW-1185">Reference proteome</keyword>
<evidence type="ECO:0000313" key="3">
    <source>
        <dbReference type="Proteomes" id="UP001579974"/>
    </source>
</evidence>
<keyword evidence="1" id="KW-0812">Transmembrane</keyword>
<dbReference type="RefSeq" id="WP_275473916.1">
    <property type="nucleotide sequence ID" value="NZ_CP162940.1"/>
</dbReference>
<keyword evidence="1" id="KW-1133">Transmembrane helix</keyword>
<proteinExistence type="predicted"/>
<comment type="caution">
    <text evidence="2">The sequence shown here is derived from an EMBL/GenBank/DDBJ whole genome shotgun (WGS) entry which is preliminary data.</text>
</comment>
<name>A0ABV5AGB1_9BACL</name>
<dbReference type="EMBL" id="JBDXSU010000010">
    <property type="protein sequence ID" value="MFB5191302.1"/>
    <property type="molecule type" value="Genomic_DNA"/>
</dbReference>
<evidence type="ECO:0000313" key="2">
    <source>
        <dbReference type="EMBL" id="MFB5191302.1"/>
    </source>
</evidence>
<evidence type="ECO:0008006" key="4">
    <source>
        <dbReference type="Google" id="ProtNLM"/>
    </source>
</evidence>
<gene>
    <name evidence="2" type="ORF">KKP3000_000073</name>
</gene>